<reference evidence="2 3" key="1">
    <citation type="submission" date="2024-04" db="EMBL/GenBank/DDBJ databases">
        <title>draft genome sequnece of Paenibacillus filicis.</title>
        <authorList>
            <person name="Kim D.-U."/>
        </authorList>
    </citation>
    <scope>NUCLEOTIDE SEQUENCE [LARGE SCALE GENOMIC DNA]</scope>
    <source>
        <strain evidence="2 3">KACC14197</strain>
    </source>
</reference>
<evidence type="ECO:0000256" key="1">
    <source>
        <dbReference type="SAM" id="Phobius"/>
    </source>
</evidence>
<evidence type="ECO:0000313" key="2">
    <source>
        <dbReference type="EMBL" id="MEK8132236.1"/>
    </source>
</evidence>
<dbReference type="Proteomes" id="UP001469365">
    <property type="component" value="Unassembled WGS sequence"/>
</dbReference>
<evidence type="ECO:0000313" key="3">
    <source>
        <dbReference type="Proteomes" id="UP001469365"/>
    </source>
</evidence>
<sequence length="155" mass="16784">MREAVKGFVRDERGMSNVLVTLMIMPVLLFLSFAIVPFFVFAMKANHLNTLANHALKEAEAIGYVSTDVRSRLNGRLSSLGMGAVSVGGTGYPSYTGSTSALVRRDAADPTVKLELTYPAPNITRIVRAIRGEGGASGHEGFYHIVLYGRSEAYE</sequence>
<dbReference type="EMBL" id="JBBPCC010000027">
    <property type="protein sequence ID" value="MEK8132236.1"/>
    <property type="molecule type" value="Genomic_DNA"/>
</dbReference>
<keyword evidence="3" id="KW-1185">Reference proteome</keyword>
<evidence type="ECO:0008006" key="4">
    <source>
        <dbReference type="Google" id="ProtNLM"/>
    </source>
</evidence>
<comment type="caution">
    <text evidence="2">The sequence shown here is derived from an EMBL/GenBank/DDBJ whole genome shotgun (WGS) entry which is preliminary data.</text>
</comment>
<name>A0ABU9DTN1_9BACL</name>
<feature type="transmembrane region" description="Helical" evidence="1">
    <location>
        <begin position="20"/>
        <end position="41"/>
    </location>
</feature>
<keyword evidence="1" id="KW-0812">Transmembrane</keyword>
<gene>
    <name evidence="2" type="ORF">WMW72_30490</name>
</gene>
<organism evidence="2 3">
    <name type="scientific">Paenibacillus filicis</name>
    <dbReference type="NCBI Taxonomy" id="669464"/>
    <lineage>
        <taxon>Bacteria</taxon>
        <taxon>Bacillati</taxon>
        <taxon>Bacillota</taxon>
        <taxon>Bacilli</taxon>
        <taxon>Bacillales</taxon>
        <taxon>Paenibacillaceae</taxon>
        <taxon>Paenibacillus</taxon>
    </lineage>
</organism>
<proteinExistence type="predicted"/>
<accession>A0ABU9DTN1</accession>
<keyword evidence="1" id="KW-1133">Transmembrane helix</keyword>
<protein>
    <recommendedName>
        <fullName evidence="4">Flp pilus-assembly TadG-like N-terminal domain-containing protein</fullName>
    </recommendedName>
</protein>
<keyword evidence="1" id="KW-0472">Membrane</keyword>